<evidence type="ECO:0000256" key="5">
    <source>
        <dbReference type="ARBA" id="ARBA00023212"/>
    </source>
</evidence>
<sequence length="249" mass="26207">MPQAPSLAPLPPDAPPQTSPIRPSFASAPRTPTYPSSSSSPRPPSSPTRRSPTKRRLALRAGHNSFVAAESRLEGTITLGQGCVVHPKATIMAVQGASIYLADGVVIEEMAEVIFRHPGRATIGTGTVVMVGAIVDLVPDDDQQAVGEWCTLAPRSRCLGVRVGNACTIGAGTSVSPSHSLVQDEGCVPDRTVIYGAASAARTWGGSGETQEREVRVNATAFLREILPKFNKAREEAPGIISSQPQPQR</sequence>
<feature type="compositionally biased region" description="Pro residues" evidence="7">
    <location>
        <begin position="8"/>
        <end position="18"/>
    </location>
</feature>
<name>A0A0J0XQD6_9TREE</name>
<dbReference type="AlphaFoldDB" id="A0A0J0XQD6"/>
<dbReference type="GeneID" id="28987909"/>
<evidence type="ECO:0000313" key="8">
    <source>
        <dbReference type="EMBL" id="KLT43336.1"/>
    </source>
</evidence>
<proteinExistence type="inferred from homology"/>
<keyword evidence="9" id="KW-1185">Reference proteome</keyword>
<keyword evidence="5" id="KW-0206">Cytoskeleton</keyword>
<evidence type="ECO:0000256" key="6">
    <source>
        <dbReference type="ARBA" id="ARBA00034687"/>
    </source>
</evidence>
<feature type="compositionally biased region" description="Low complexity" evidence="7">
    <location>
        <begin position="29"/>
        <end position="40"/>
    </location>
</feature>
<evidence type="ECO:0000256" key="1">
    <source>
        <dbReference type="ARBA" id="ARBA00004245"/>
    </source>
</evidence>
<dbReference type="PANTHER" id="PTHR13072:SF0">
    <property type="entry name" value="DYNACTIN SUBUNIT 6"/>
    <property type="match status" value="1"/>
</dbReference>
<protein>
    <recommendedName>
        <fullName evidence="3">Dynactin subunit 6</fullName>
    </recommendedName>
</protein>
<comment type="similarity">
    <text evidence="2">Belongs to the dynactin subunits 5/6 family. Dynactin subunit 6 subfamily.</text>
</comment>
<dbReference type="InterPro" id="IPR027777">
    <property type="entry name" value="DCTN6"/>
</dbReference>
<evidence type="ECO:0000256" key="4">
    <source>
        <dbReference type="ARBA" id="ARBA00022490"/>
    </source>
</evidence>
<dbReference type="PANTHER" id="PTHR13072">
    <property type="entry name" value="DYNACTIN 6"/>
    <property type="match status" value="1"/>
</dbReference>
<evidence type="ECO:0000256" key="2">
    <source>
        <dbReference type="ARBA" id="ARBA00007719"/>
    </source>
</evidence>
<dbReference type="OrthoDB" id="2355at2759"/>
<dbReference type="GO" id="GO:0070840">
    <property type="term" value="F:dynein complex binding"/>
    <property type="evidence" value="ECO:0007669"/>
    <property type="project" value="TreeGrafter"/>
</dbReference>
<accession>A0A0J0XQD6</accession>
<organism evidence="8 9">
    <name type="scientific">Cutaneotrichosporon oleaginosum</name>
    <dbReference type="NCBI Taxonomy" id="879819"/>
    <lineage>
        <taxon>Eukaryota</taxon>
        <taxon>Fungi</taxon>
        <taxon>Dikarya</taxon>
        <taxon>Basidiomycota</taxon>
        <taxon>Agaricomycotina</taxon>
        <taxon>Tremellomycetes</taxon>
        <taxon>Trichosporonales</taxon>
        <taxon>Trichosporonaceae</taxon>
        <taxon>Cutaneotrichosporon</taxon>
    </lineage>
</organism>
<dbReference type="STRING" id="879819.A0A0J0XQD6"/>
<dbReference type="InterPro" id="IPR011004">
    <property type="entry name" value="Trimer_LpxA-like_sf"/>
</dbReference>
<gene>
    <name evidence="8" type="ORF">CC85DRAFT_62416</name>
</gene>
<keyword evidence="4" id="KW-0963">Cytoplasm</keyword>
<dbReference type="RefSeq" id="XP_018279827.1">
    <property type="nucleotide sequence ID" value="XM_018427306.1"/>
</dbReference>
<comment type="function">
    <text evidence="6">Part of the dynactin complex that activates the molecular motor dynein for ultra-processive transport along microtubules.</text>
</comment>
<dbReference type="Proteomes" id="UP000053611">
    <property type="component" value="Unassembled WGS sequence"/>
</dbReference>
<dbReference type="GO" id="GO:0007052">
    <property type="term" value="P:mitotic spindle organization"/>
    <property type="evidence" value="ECO:0007669"/>
    <property type="project" value="TreeGrafter"/>
</dbReference>
<dbReference type="SUPFAM" id="SSF51161">
    <property type="entry name" value="Trimeric LpxA-like enzymes"/>
    <property type="match status" value="1"/>
</dbReference>
<reference evidence="8 9" key="1">
    <citation type="submission" date="2015-03" db="EMBL/GenBank/DDBJ databases">
        <title>Genomics and transcriptomics of the oil-accumulating basidiomycete yeast T. oleaginosus allow insights into substrate utilization and the diverse evolutionary trajectories of mating systems in fungi.</title>
        <authorList>
            <consortium name="DOE Joint Genome Institute"/>
            <person name="Kourist R."/>
            <person name="Kracht O."/>
            <person name="Bracharz F."/>
            <person name="Lipzen A."/>
            <person name="Nolan M."/>
            <person name="Ohm R."/>
            <person name="Grigoriev I."/>
            <person name="Sun S."/>
            <person name="Heitman J."/>
            <person name="Bruck T."/>
            <person name="Nowrousian M."/>
        </authorList>
    </citation>
    <scope>NUCLEOTIDE SEQUENCE [LARGE SCALE GENOMIC DNA]</scope>
    <source>
        <strain evidence="8 9">IBC0246</strain>
    </source>
</reference>
<feature type="region of interest" description="Disordered" evidence="7">
    <location>
        <begin position="1"/>
        <end position="56"/>
    </location>
</feature>
<dbReference type="EMBL" id="KQ087196">
    <property type="protein sequence ID" value="KLT43336.1"/>
    <property type="molecule type" value="Genomic_DNA"/>
</dbReference>
<dbReference type="GO" id="GO:0005869">
    <property type="term" value="C:dynactin complex"/>
    <property type="evidence" value="ECO:0007669"/>
    <property type="project" value="InterPro"/>
</dbReference>
<evidence type="ECO:0000256" key="7">
    <source>
        <dbReference type="SAM" id="MobiDB-lite"/>
    </source>
</evidence>
<comment type="subcellular location">
    <subcellularLocation>
        <location evidence="1">Cytoplasm</location>
        <location evidence="1">Cytoskeleton</location>
    </subcellularLocation>
</comment>
<dbReference type="Gene3D" id="2.160.10.10">
    <property type="entry name" value="Hexapeptide repeat proteins"/>
    <property type="match status" value="1"/>
</dbReference>
<evidence type="ECO:0000313" key="9">
    <source>
        <dbReference type="Proteomes" id="UP000053611"/>
    </source>
</evidence>
<evidence type="ECO:0000256" key="3">
    <source>
        <dbReference type="ARBA" id="ARBA00016573"/>
    </source>
</evidence>